<feature type="non-terminal residue" evidence="2">
    <location>
        <position position="1"/>
    </location>
</feature>
<protein>
    <submittedName>
        <fullName evidence="2">Uncharacterized protein</fullName>
    </submittedName>
</protein>
<dbReference type="EMBL" id="JAMKFB020000005">
    <property type="protein sequence ID" value="KAL0194475.1"/>
    <property type="molecule type" value="Genomic_DNA"/>
</dbReference>
<comment type="caution">
    <text evidence="2">The sequence shown here is derived from an EMBL/GenBank/DDBJ whole genome shotgun (WGS) entry which is preliminary data.</text>
</comment>
<reference evidence="2 3" key="1">
    <citation type="submission" date="2024-05" db="EMBL/GenBank/DDBJ databases">
        <title>Genome sequencing and assembly of Indian major carp, Cirrhinus mrigala (Hamilton, 1822).</title>
        <authorList>
            <person name="Mohindra V."/>
            <person name="Chowdhury L.M."/>
            <person name="Lal K."/>
            <person name="Jena J.K."/>
        </authorList>
    </citation>
    <scope>NUCLEOTIDE SEQUENCE [LARGE SCALE GENOMIC DNA]</scope>
    <source>
        <strain evidence="2">CM1030</strain>
        <tissue evidence="2">Blood</tissue>
    </source>
</reference>
<gene>
    <name evidence="2" type="ORF">M9458_012771</name>
</gene>
<dbReference type="Proteomes" id="UP001529510">
    <property type="component" value="Unassembled WGS sequence"/>
</dbReference>
<accession>A0ABD0R7H3</accession>
<organism evidence="2 3">
    <name type="scientific">Cirrhinus mrigala</name>
    <name type="common">Mrigala</name>
    <dbReference type="NCBI Taxonomy" id="683832"/>
    <lineage>
        <taxon>Eukaryota</taxon>
        <taxon>Metazoa</taxon>
        <taxon>Chordata</taxon>
        <taxon>Craniata</taxon>
        <taxon>Vertebrata</taxon>
        <taxon>Euteleostomi</taxon>
        <taxon>Actinopterygii</taxon>
        <taxon>Neopterygii</taxon>
        <taxon>Teleostei</taxon>
        <taxon>Ostariophysi</taxon>
        <taxon>Cypriniformes</taxon>
        <taxon>Cyprinidae</taxon>
        <taxon>Labeoninae</taxon>
        <taxon>Labeonini</taxon>
        <taxon>Cirrhinus</taxon>
    </lineage>
</organism>
<proteinExistence type="predicted"/>
<evidence type="ECO:0000256" key="1">
    <source>
        <dbReference type="SAM" id="MobiDB-lite"/>
    </source>
</evidence>
<sequence>NSSSKPAELSARASAAQQHHHELDAAAQPQHPRARLHHRLRSGQPVRRDRESGQQAALLLHRELG</sequence>
<keyword evidence="3" id="KW-1185">Reference proteome</keyword>
<feature type="non-terminal residue" evidence="2">
    <location>
        <position position="65"/>
    </location>
</feature>
<feature type="compositionally biased region" description="Basic residues" evidence="1">
    <location>
        <begin position="32"/>
        <end position="41"/>
    </location>
</feature>
<name>A0ABD0R7H3_CIRMR</name>
<evidence type="ECO:0000313" key="2">
    <source>
        <dbReference type="EMBL" id="KAL0194475.1"/>
    </source>
</evidence>
<feature type="region of interest" description="Disordered" evidence="1">
    <location>
        <begin position="1"/>
        <end position="55"/>
    </location>
</feature>
<evidence type="ECO:0000313" key="3">
    <source>
        <dbReference type="Proteomes" id="UP001529510"/>
    </source>
</evidence>
<dbReference type="AlphaFoldDB" id="A0ABD0R7H3"/>